<protein>
    <submittedName>
        <fullName evidence="1">Jg19024 protein</fullName>
    </submittedName>
</protein>
<gene>
    <name evidence="1" type="primary">jg19024</name>
    <name evidence="1" type="ORF">PAEG_LOCUS9788</name>
</gene>
<dbReference type="Proteomes" id="UP000838756">
    <property type="component" value="Unassembled WGS sequence"/>
</dbReference>
<comment type="caution">
    <text evidence="1">The sequence shown here is derived from an EMBL/GenBank/DDBJ whole genome shotgun (WGS) entry which is preliminary data.</text>
</comment>
<dbReference type="EMBL" id="CAKXAJ010024818">
    <property type="protein sequence ID" value="CAH2230579.1"/>
    <property type="molecule type" value="Genomic_DNA"/>
</dbReference>
<reference evidence="1" key="1">
    <citation type="submission" date="2022-03" db="EMBL/GenBank/DDBJ databases">
        <authorList>
            <person name="Lindestad O."/>
        </authorList>
    </citation>
    <scope>NUCLEOTIDE SEQUENCE</scope>
</reference>
<keyword evidence="2" id="KW-1185">Reference proteome</keyword>
<evidence type="ECO:0000313" key="1">
    <source>
        <dbReference type="EMBL" id="CAH2230579.1"/>
    </source>
</evidence>
<accession>A0A8S4R3P5</accession>
<proteinExistence type="predicted"/>
<name>A0A8S4R3P5_9NEOP</name>
<organism evidence="1 2">
    <name type="scientific">Pararge aegeria aegeria</name>
    <dbReference type="NCBI Taxonomy" id="348720"/>
    <lineage>
        <taxon>Eukaryota</taxon>
        <taxon>Metazoa</taxon>
        <taxon>Ecdysozoa</taxon>
        <taxon>Arthropoda</taxon>
        <taxon>Hexapoda</taxon>
        <taxon>Insecta</taxon>
        <taxon>Pterygota</taxon>
        <taxon>Neoptera</taxon>
        <taxon>Endopterygota</taxon>
        <taxon>Lepidoptera</taxon>
        <taxon>Glossata</taxon>
        <taxon>Ditrysia</taxon>
        <taxon>Papilionoidea</taxon>
        <taxon>Nymphalidae</taxon>
        <taxon>Satyrinae</taxon>
        <taxon>Satyrini</taxon>
        <taxon>Parargina</taxon>
        <taxon>Pararge</taxon>
    </lineage>
</organism>
<dbReference type="AlphaFoldDB" id="A0A8S4R3P5"/>
<sequence>MRVAQPALPQVVLRYGLGALPLAPPLAQAFYYGAAAATGAPYGVGLDQATLKDLIKKQM</sequence>
<evidence type="ECO:0000313" key="2">
    <source>
        <dbReference type="Proteomes" id="UP000838756"/>
    </source>
</evidence>